<dbReference type="GO" id="GO:0005634">
    <property type="term" value="C:nucleus"/>
    <property type="evidence" value="ECO:0007669"/>
    <property type="project" value="UniProtKB-SubCell"/>
</dbReference>
<evidence type="ECO:0000256" key="10">
    <source>
        <dbReference type="SAM" id="MobiDB-lite"/>
    </source>
</evidence>
<dbReference type="EMBL" id="JH767134">
    <property type="protein sequence ID" value="EQC41260.1"/>
    <property type="molecule type" value="Genomic_DNA"/>
</dbReference>
<evidence type="ECO:0000259" key="11">
    <source>
        <dbReference type="Pfam" id="PF24105"/>
    </source>
</evidence>
<dbReference type="PROSITE" id="PS50082">
    <property type="entry name" value="WD_REPEATS_2"/>
    <property type="match status" value="2"/>
</dbReference>
<name>T0R4G9_SAPDV</name>
<evidence type="ECO:0000313" key="13">
    <source>
        <dbReference type="Proteomes" id="UP000030762"/>
    </source>
</evidence>
<dbReference type="GO" id="GO:0033186">
    <property type="term" value="C:CAF-1 complex"/>
    <property type="evidence" value="ECO:0007669"/>
    <property type="project" value="TreeGrafter"/>
</dbReference>
<dbReference type="InterPro" id="IPR045145">
    <property type="entry name" value="PTHR15271"/>
</dbReference>
<evidence type="ECO:0000313" key="12">
    <source>
        <dbReference type="EMBL" id="EQC41260.1"/>
    </source>
</evidence>
<dbReference type="RefSeq" id="XP_008604974.1">
    <property type="nucleotide sequence ID" value="XM_008606752.1"/>
</dbReference>
<dbReference type="PANTHER" id="PTHR15271">
    <property type="entry name" value="CHROMATIN ASSEMBLY FACTOR 1 SUBUNIT B"/>
    <property type="match status" value="1"/>
</dbReference>
<reference evidence="12 13" key="1">
    <citation type="submission" date="2012-04" db="EMBL/GenBank/DDBJ databases">
        <title>The Genome Sequence of Saprolegnia declina VS20.</title>
        <authorList>
            <consortium name="The Broad Institute Genome Sequencing Platform"/>
            <person name="Russ C."/>
            <person name="Nusbaum C."/>
            <person name="Tyler B."/>
            <person name="van West P."/>
            <person name="Dieguez-Uribeondo J."/>
            <person name="de Bruijn I."/>
            <person name="Tripathy S."/>
            <person name="Jiang R."/>
            <person name="Young S.K."/>
            <person name="Zeng Q."/>
            <person name="Gargeya S."/>
            <person name="Fitzgerald M."/>
            <person name="Haas B."/>
            <person name="Abouelleil A."/>
            <person name="Alvarado L."/>
            <person name="Arachchi H.M."/>
            <person name="Berlin A."/>
            <person name="Chapman S.B."/>
            <person name="Goldberg J."/>
            <person name="Griggs A."/>
            <person name="Gujja S."/>
            <person name="Hansen M."/>
            <person name="Howarth C."/>
            <person name="Imamovic A."/>
            <person name="Larimer J."/>
            <person name="McCowen C."/>
            <person name="Montmayeur A."/>
            <person name="Murphy C."/>
            <person name="Neiman D."/>
            <person name="Pearson M."/>
            <person name="Priest M."/>
            <person name="Roberts A."/>
            <person name="Saif S."/>
            <person name="Shea T."/>
            <person name="Sisk P."/>
            <person name="Sykes S."/>
            <person name="Wortman J."/>
            <person name="Nusbaum C."/>
            <person name="Birren B."/>
        </authorList>
    </citation>
    <scope>NUCLEOTIDE SEQUENCE [LARGE SCALE GENOMIC DNA]</scope>
    <source>
        <strain evidence="12 13">VS20</strain>
    </source>
</reference>
<evidence type="ECO:0000256" key="3">
    <source>
        <dbReference type="ARBA" id="ARBA00022574"/>
    </source>
</evidence>
<dbReference type="InParanoid" id="T0R4G9"/>
<evidence type="ECO:0000256" key="7">
    <source>
        <dbReference type="ARBA" id="ARBA00023204"/>
    </source>
</evidence>
<protein>
    <recommendedName>
        <fullName evidence="11">CAF1B/HIR1 beta-propeller domain-containing protein</fullName>
    </recommendedName>
</protein>
<gene>
    <name evidence="12" type="ORF">SDRG_01235</name>
</gene>
<feature type="region of interest" description="Disordered" evidence="10">
    <location>
        <begin position="446"/>
        <end position="511"/>
    </location>
</feature>
<feature type="region of interest" description="Disordered" evidence="10">
    <location>
        <begin position="568"/>
        <end position="597"/>
    </location>
</feature>
<dbReference type="PANTHER" id="PTHR15271:SF4">
    <property type="entry name" value="CHROMATIN ASSEMBLY FACTOR 1 SUBUNIT B"/>
    <property type="match status" value="1"/>
</dbReference>
<dbReference type="InterPro" id="IPR015943">
    <property type="entry name" value="WD40/YVTN_repeat-like_dom_sf"/>
</dbReference>
<dbReference type="STRING" id="1156394.T0R4G9"/>
<dbReference type="eggNOG" id="KOG1009">
    <property type="taxonomic scope" value="Eukaryota"/>
</dbReference>
<proteinExistence type="inferred from homology"/>
<evidence type="ECO:0000256" key="2">
    <source>
        <dbReference type="ARBA" id="ARBA00007306"/>
    </source>
</evidence>
<sequence>MKVDTPEIRWHCGPTGLNEAVLTIDFLRKAATLTPATSPDALPTTALGDAPTIVAENVSSVVFPAVFQSQVFATGGADKEIKLWVFNAQHLTYVHGLSGHDRSVNCVRFSPNGEFLASASDDSTIVLWMRPKHVDAASWSWQTISSNSDVTRVLLACGHKGDITDLSWSPDSQYLSSVSIDNTCAIWHVASGNLVEKRKDHTQYVQGVAWDPLSEFLITEGNDRSCRVYALSGYGVEAKKKKKVQMLHTLRARELEAEAIEGEKTPKHAMFHDDTFPAFSRRLTWTPDGSYCLVPTGLFKPTSTTVDATHTVYAYARGNLLQPAFHLPGHAKGALSVRCSPILYALTTSVTENLFRLPYRFVFAVATLDAVAIYDSQLLHPIAVIDRLHYADLTDMSWSQNGQMLCLSSLDGYISFITFDDAELGQKLPATELAQLLHDRQALMHTQQPTPAKKRGPKAATEADKSPATGKKRKPQEAEKSPSGVGKKRAAKPAETDKTGGAKSPLLGPKKPVNSILQFTKVVAPDSGFQQPALGPLMDLVSTADPGAPVPAATHNVQVRKKRKITPVLVTAPATRSEEPVDLTGSDGERTHSESTA</sequence>
<dbReference type="SUPFAM" id="SSF50978">
    <property type="entry name" value="WD40 repeat-like"/>
    <property type="match status" value="1"/>
</dbReference>
<feature type="repeat" description="WD" evidence="9">
    <location>
        <begin position="156"/>
        <end position="197"/>
    </location>
</feature>
<dbReference type="AlphaFoldDB" id="T0R4G9"/>
<comment type="similarity">
    <text evidence="2">Belongs to the WD repeat HIR1 family.</text>
</comment>
<dbReference type="InterPro" id="IPR036322">
    <property type="entry name" value="WD40_repeat_dom_sf"/>
</dbReference>
<dbReference type="Proteomes" id="UP000030762">
    <property type="component" value="Unassembled WGS sequence"/>
</dbReference>
<feature type="domain" description="CAF1B/HIR1 beta-propeller" evidence="11">
    <location>
        <begin position="71"/>
        <end position="424"/>
    </location>
</feature>
<keyword evidence="3 9" id="KW-0853">WD repeat</keyword>
<dbReference type="Pfam" id="PF24105">
    <property type="entry name" value="Beta-prop_CAF1B_HIR1"/>
    <property type="match status" value="1"/>
</dbReference>
<keyword evidence="6" id="KW-0156">Chromatin regulator</keyword>
<evidence type="ECO:0000256" key="4">
    <source>
        <dbReference type="ARBA" id="ARBA00022737"/>
    </source>
</evidence>
<evidence type="ECO:0000256" key="5">
    <source>
        <dbReference type="ARBA" id="ARBA00022763"/>
    </source>
</evidence>
<dbReference type="InterPro" id="IPR001680">
    <property type="entry name" value="WD40_rpt"/>
</dbReference>
<keyword evidence="7" id="KW-0234">DNA repair</keyword>
<dbReference type="GO" id="GO:0006335">
    <property type="term" value="P:DNA replication-dependent chromatin assembly"/>
    <property type="evidence" value="ECO:0007669"/>
    <property type="project" value="InterPro"/>
</dbReference>
<dbReference type="OMA" id="MMACASS"/>
<dbReference type="PROSITE" id="PS50294">
    <property type="entry name" value="WD_REPEATS_REGION"/>
    <property type="match status" value="2"/>
</dbReference>
<keyword evidence="8" id="KW-0539">Nucleus</keyword>
<dbReference type="InterPro" id="IPR055410">
    <property type="entry name" value="Beta-prop_CAF1B_HIR1"/>
</dbReference>
<evidence type="ECO:0000256" key="1">
    <source>
        <dbReference type="ARBA" id="ARBA00004123"/>
    </source>
</evidence>
<dbReference type="GeneID" id="19941962"/>
<keyword evidence="4" id="KW-0677">Repeat</keyword>
<keyword evidence="5" id="KW-0227">DNA damage</keyword>
<accession>T0R4G9</accession>
<dbReference type="GO" id="GO:0006334">
    <property type="term" value="P:nucleosome assembly"/>
    <property type="evidence" value="ECO:0007669"/>
    <property type="project" value="TreeGrafter"/>
</dbReference>
<evidence type="ECO:0000256" key="8">
    <source>
        <dbReference type="ARBA" id="ARBA00023242"/>
    </source>
</evidence>
<organism evidence="12 13">
    <name type="scientific">Saprolegnia diclina (strain VS20)</name>
    <dbReference type="NCBI Taxonomy" id="1156394"/>
    <lineage>
        <taxon>Eukaryota</taxon>
        <taxon>Sar</taxon>
        <taxon>Stramenopiles</taxon>
        <taxon>Oomycota</taxon>
        <taxon>Saprolegniomycetes</taxon>
        <taxon>Saprolegniales</taxon>
        <taxon>Saprolegniaceae</taxon>
        <taxon>Saprolegnia</taxon>
    </lineage>
</organism>
<evidence type="ECO:0000256" key="9">
    <source>
        <dbReference type="PROSITE-ProRule" id="PRU00221"/>
    </source>
</evidence>
<evidence type="ECO:0000256" key="6">
    <source>
        <dbReference type="ARBA" id="ARBA00022853"/>
    </source>
</evidence>
<dbReference type="SMART" id="SM00320">
    <property type="entry name" value="WD40"/>
    <property type="match status" value="5"/>
</dbReference>
<feature type="compositionally biased region" description="Basic and acidic residues" evidence="10">
    <location>
        <begin position="587"/>
        <end position="597"/>
    </location>
</feature>
<feature type="repeat" description="WD" evidence="9">
    <location>
        <begin position="97"/>
        <end position="128"/>
    </location>
</feature>
<keyword evidence="13" id="KW-1185">Reference proteome</keyword>
<comment type="subcellular location">
    <subcellularLocation>
        <location evidence="1">Nucleus</location>
    </subcellularLocation>
</comment>
<dbReference type="OrthoDB" id="71227at2759"/>
<dbReference type="GO" id="GO:0006281">
    <property type="term" value="P:DNA repair"/>
    <property type="evidence" value="ECO:0007669"/>
    <property type="project" value="UniProtKB-KW"/>
</dbReference>
<dbReference type="Gene3D" id="2.130.10.10">
    <property type="entry name" value="YVTN repeat-like/Quinoprotein amine dehydrogenase"/>
    <property type="match status" value="2"/>
</dbReference>
<dbReference type="VEuPathDB" id="FungiDB:SDRG_01235"/>